<dbReference type="InterPro" id="IPR010987">
    <property type="entry name" value="Glutathione-S-Trfase_C-like"/>
</dbReference>
<evidence type="ECO:0000313" key="4">
    <source>
        <dbReference type="EMBL" id="EEF24888.1"/>
    </source>
</evidence>
<evidence type="ECO:0000259" key="3">
    <source>
        <dbReference type="PROSITE" id="PS50405"/>
    </source>
</evidence>
<dbReference type="GO" id="GO:0004364">
    <property type="term" value="F:glutathione transferase activity"/>
    <property type="evidence" value="ECO:0000318"/>
    <property type="project" value="GO_Central"/>
</dbReference>
<dbReference type="SUPFAM" id="SSF52833">
    <property type="entry name" value="Thioredoxin-like"/>
    <property type="match status" value="1"/>
</dbReference>
<feature type="domain" description="GST N-terminal" evidence="2">
    <location>
        <begin position="1"/>
        <end position="50"/>
    </location>
</feature>
<evidence type="ECO:0000256" key="1">
    <source>
        <dbReference type="ARBA" id="ARBA00007409"/>
    </source>
</evidence>
<proteinExistence type="inferred from homology"/>
<protein>
    <submittedName>
        <fullName evidence="4">Glutathione s-transferase, putative</fullName>
    </submittedName>
</protein>
<name>B9TGX5_RICCO</name>
<accession>B9TGX5</accession>
<feature type="domain" description="GST C-terminal" evidence="3">
    <location>
        <begin position="56"/>
        <end position="177"/>
    </location>
</feature>
<keyword evidence="5" id="KW-1185">Reference proteome</keyword>
<dbReference type="eggNOG" id="KOG0867">
    <property type="taxonomic scope" value="Eukaryota"/>
</dbReference>
<dbReference type="SUPFAM" id="SSF47616">
    <property type="entry name" value="GST C-terminal domain-like"/>
    <property type="match status" value="1"/>
</dbReference>
<dbReference type="AlphaFoldDB" id="B9TGX5"/>
<dbReference type="InParanoid" id="B9TGX5"/>
<dbReference type="PANTHER" id="PTHR44051">
    <property type="entry name" value="GLUTATHIONE S-TRANSFERASE-RELATED"/>
    <property type="match status" value="1"/>
</dbReference>
<dbReference type="InterPro" id="IPR040079">
    <property type="entry name" value="Glutathione_S-Trfase"/>
</dbReference>
<dbReference type="Pfam" id="PF13417">
    <property type="entry name" value="GST_N_3"/>
    <property type="match status" value="1"/>
</dbReference>
<dbReference type="InterPro" id="IPR036249">
    <property type="entry name" value="Thioredoxin-like_sf"/>
</dbReference>
<dbReference type="InterPro" id="IPR004045">
    <property type="entry name" value="Glutathione_S-Trfase_N"/>
</dbReference>
<dbReference type="InterPro" id="IPR036282">
    <property type="entry name" value="Glutathione-S-Trfase_C_sf"/>
</dbReference>
<dbReference type="STRING" id="3988.B9TGX5"/>
<dbReference type="PANTHER" id="PTHR44051:SF21">
    <property type="entry name" value="GLUTATHIONE S-TRANSFERASE FAMILY PROTEIN"/>
    <property type="match status" value="1"/>
</dbReference>
<dbReference type="PROSITE" id="PS50405">
    <property type="entry name" value="GST_CTER"/>
    <property type="match status" value="1"/>
</dbReference>
<sequence>MVDFPPKQKAPEYLEINPIGSLPFFIDGDTRINESAAILEYLAAKYDAGGLRATPDEADFGQWLNWIHFGEASLTTPLATVFRYAMGLPKEQRLPQVAEDYAAFFFDRLQAVERAVSEREYLCGRFTLADISVGYALYLANFLRLGKRFPPAVSAYFERLQQRPAFAAAANHGMPQP</sequence>
<evidence type="ECO:0000313" key="5">
    <source>
        <dbReference type="Proteomes" id="UP000008311"/>
    </source>
</evidence>
<dbReference type="EMBL" id="EQ981053">
    <property type="protein sequence ID" value="EEF24888.1"/>
    <property type="molecule type" value="Genomic_DNA"/>
</dbReference>
<dbReference type="Gene3D" id="1.20.1050.130">
    <property type="match status" value="1"/>
</dbReference>
<dbReference type="GO" id="GO:0005737">
    <property type="term" value="C:cytoplasm"/>
    <property type="evidence" value="ECO:0000318"/>
    <property type="project" value="GO_Central"/>
</dbReference>
<organism evidence="4 5">
    <name type="scientific">Ricinus communis</name>
    <name type="common">Castor bean</name>
    <dbReference type="NCBI Taxonomy" id="3988"/>
    <lineage>
        <taxon>Eukaryota</taxon>
        <taxon>Viridiplantae</taxon>
        <taxon>Streptophyta</taxon>
        <taxon>Embryophyta</taxon>
        <taxon>Tracheophyta</taxon>
        <taxon>Spermatophyta</taxon>
        <taxon>Magnoliopsida</taxon>
        <taxon>eudicotyledons</taxon>
        <taxon>Gunneridae</taxon>
        <taxon>Pentapetalae</taxon>
        <taxon>rosids</taxon>
        <taxon>fabids</taxon>
        <taxon>Malpighiales</taxon>
        <taxon>Euphorbiaceae</taxon>
        <taxon>Acalyphoideae</taxon>
        <taxon>Acalypheae</taxon>
        <taxon>Ricinus</taxon>
    </lineage>
</organism>
<dbReference type="SFLD" id="SFLDG00358">
    <property type="entry name" value="Main_(cytGST)"/>
    <property type="match status" value="1"/>
</dbReference>
<reference evidence="5" key="1">
    <citation type="journal article" date="2010" name="Nat. Biotechnol.">
        <title>Draft genome sequence of the oilseed species Ricinus communis.</title>
        <authorList>
            <person name="Chan A.P."/>
            <person name="Crabtree J."/>
            <person name="Zhao Q."/>
            <person name="Lorenzi H."/>
            <person name="Orvis J."/>
            <person name="Puiu D."/>
            <person name="Melake-Berhan A."/>
            <person name="Jones K.M."/>
            <person name="Redman J."/>
            <person name="Chen G."/>
            <person name="Cahoon E.B."/>
            <person name="Gedil M."/>
            <person name="Stanke M."/>
            <person name="Haas B.J."/>
            <person name="Wortman J.R."/>
            <person name="Fraser-Liggett C.M."/>
            <person name="Ravel J."/>
            <person name="Rabinowicz P.D."/>
        </authorList>
    </citation>
    <scope>NUCLEOTIDE SEQUENCE [LARGE SCALE GENOMIC DNA]</scope>
    <source>
        <strain evidence="5">cv. Hale</strain>
    </source>
</reference>
<gene>
    <name evidence="4" type="ORF">RCOM_1809490</name>
</gene>
<comment type="similarity">
    <text evidence="1">Belongs to the GST superfamily.</text>
</comment>
<dbReference type="PROSITE" id="PS50404">
    <property type="entry name" value="GST_NTER"/>
    <property type="match status" value="1"/>
</dbReference>
<evidence type="ECO:0000259" key="2">
    <source>
        <dbReference type="PROSITE" id="PS50404"/>
    </source>
</evidence>
<dbReference type="Proteomes" id="UP000008311">
    <property type="component" value="Unassembled WGS sequence"/>
</dbReference>
<dbReference type="SFLD" id="SFLDS00019">
    <property type="entry name" value="Glutathione_Transferase_(cytos"/>
    <property type="match status" value="1"/>
</dbReference>